<gene>
    <name evidence="3" type="ORF">DMAD_02193</name>
</gene>
<protein>
    <submittedName>
        <fullName evidence="3">Uncharacterized protein</fullName>
    </submittedName>
</protein>
<dbReference type="Proteomes" id="UP001500889">
    <property type="component" value="Chromosome A"/>
</dbReference>
<evidence type="ECO:0000256" key="1">
    <source>
        <dbReference type="SAM" id="MobiDB-lite"/>
    </source>
</evidence>
<evidence type="ECO:0000313" key="4">
    <source>
        <dbReference type="Proteomes" id="UP001500889"/>
    </source>
</evidence>
<reference evidence="3 4" key="1">
    <citation type="submission" date="2024-02" db="EMBL/GenBank/DDBJ databases">
        <title>A chromosome-level genome assembly of Drosophila madeirensis, a fruit fly species endemic to Madeira island.</title>
        <authorList>
            <person name="Tomihara K."/>
            <person name="Llopart A."/>
            <person name="Yamamoto D."/>
        </authorList>
    </citation>
    <scope>NUCLEOTIDE SEQUENCE [LARGE SCALE GENOMIC DNA]</scope>
    <source>
        <strain evidence="3 4">RF1</strain>
    </source>
</reference>
<name>A0AAU9G5F2_DROMD</name>
<organism evidence="3 4">
    <name type="scientific">Drosophila madeirensis</name>
    <name type="common">Fruit fly</name>
    <dbReference type="NCBI Taxonomy" id="30013"/>
    <lineage>
        <taxon>Eukaryota</taxon>
        <taxon>Metazoa</taxon>
        <taxon>Ecdysozoa</taxon>
        <taxon>Arthropoda</taxon>
        <taxon>Hexapoda</taxon>
        <taxon>Insecta</taxon>
        <taxon>Pterygota</taxon>
        <taxon>Neoptera</taxon>
        <taxon>Endopterygota</taxon>
        <taxon>Diptera</taxon>
        <taxon>Brachycera</taxon>
        <taxon>Muscomorpha</taxon>
        <taxon>Ephydroidea</taxon>
        <taxon>Drosophilidae</taxon>
        <taxon>Drosophila</taxon>
        <taxon>Sophophora</taxon>
    </lineage>
</organism>
<feature type="compositionally biased region" description="Basic and acidic residues" evidence="1">
    <location>
        <begin position="196"/>
        <end position="214"/>
    </location>
</feature>
<feature type="region of interest" description="Disordered" evidence="1">
    <location>
        <begin position="182"/>
        <end position="214"/>
    </location>
</feature>
<proteinExistence type="predicted"/>
<feature type="chain" id="PRO_5043975694" evidence="2">
    <location>
        <begin position="25"/>
        <end position="214"/>
    </location>
</feature>
<feature type="region of interest" description="Disordered" evidence="1">
    <location>
        <begin position="23"/>
        <end position="46"/>
    </location>
</feature>
<dbReference type="EMBL" id="AP029266">
    <property type="protein sequence ID" value="BFG02780.1"/>
    <property type="molecule type" value="Genomic_DNA"/>
</dbReference>
<accession>A0AAU9G5F2</accession>
<evidence type="ECO:0000256" key="2">
    <source>
        <dbReference type="SAM" id="SignalP"/>
    </source>
</evidence>
<keyword evidence="2" id="KW-0732">Signal</keyword>
<evidence type="ECO:0000313" key="3">
    <source>
        <dbReference type="EMBL" id="BFG02780.1"/>
    </source>
</evidence>
<keyword evidence="4" id="KW-1185">Reference proteome</keyword>
<dbReference type="AlphaFoldDB" id="A0AAU9G5F2"/>
<feature type="signal peptide" evidence="2">
    <location>
        <begin position="1"/>
        <end position="24"/>
    </location>
</feature>
<sequence length="214" mass="23868">MHSQWQCLMVTVFALSLLVSSSSSSSSSSTANSSESSNSTTTTSSSSTTVRTSICLLPPVCMHNSPRVCGRFPDGKCQRFNNICHLLEAHHNGKPAAVRHVPVRECRFVAGVGHLYRRPCNDGCPGRRVNCKRTPHTAEICVRTNNQKECQLLANVCQLRHQNCQDTPRHNWHRTDKRRCGAARVGDSPRPCLPIREARKAVTHEQPEDEEQNK</sequence>